<protein>
    <submittedName>
        <fullName evidence="1">Uncharacterized protein</fullName>
    </submittedName>
</protein>
<keyword evidence="2" id="KW-1185">Reference proteome</keyword>
<dbReference type="Proteomes" id="UP000502894">
    <property type="component" value="Plasmid pTUM19329-1"/>
</dbReference>
<accession>A0A6F8TAW5</accession>
<dbReference type="AlphaFoldDB" id="A0A6F8TAW5"/>
<dbReference type="RefSeq" id="WP_173238640.1">
    <property type="nucleotide sequence ID" value="NZ_AP022840.1"/>
</dbReference>
<keyword evidence="1" id="KW-0614">Plasmid</keyword>
<organism evidence="1 2">
    <name type="scientific">Legionella antarctica</name>
    <dbReference type="NCBI Taxonomy" id="2708020"/>
    <lineage>
        <taxon>Bacteria</taxon>
        <taxon>Pseudomonadati</taxon>
        <taxon>Pseudomonadota</taxon>
        <taxon>Gammaproteobacteria</taxon>
        <taxon>Legionellales</taxon>
        <taxon>Legionellaceae</taxon>
        <taxon>Legionella</taxon>
    </lineage>
</organism>
<dbReference type="KEGG" id="lant:TUM19329_36180"/>
<sequence length="126" mass="14184">MIKALVLLSTVLITTGVYALTNLDMNSASLKLNHSVKKMVAQALQPKATEFSSQGALFSRNQVMNMKLKQIDLPKYKNKPCSDLDTLFHQCKNKALKNNASLNHEQHSKRIERHVQTSLIQGKIHD</sequence>
<evidence type="ECO:0000313" key="2">
    <source>
        <dbReference type="Proteomes" id="UP000502894"/>
    </source>
</evidence>
<name>A0A6F8TAW5_9GAMM</name>
<geneLocation type="plasmid" evidence="1 2">
    <name>pTUM19329-1</name>
</geneLocation>
<evidence type="ECO:0000313" key="1">
    <source>
        <dbReference type="EMBL" id="BCA97257.1"/>
    </source>
</evidence>
<dbReference type="EMBL" id="AP022840">
    <property type="protein sequence ID" value="BCA97257.1"/>
    <property type="molecule type" value="Genomic_DNA"/>
</dbReference>
<proteinExistence type="predicted"/>
<reference evidence="1" key="1">
    <citation type="journal article" date="2020" name="Microbiol. Resour. Announc.">
        <title>Complete Genome Sequence of Novel Psychrotolerant Legionella Strain TUM19329, Isolated from Antarctic Lake Sediment.</title>
        <authorList>
            <person name="Shimada S."/>
            <person name="Nakai R."/>
            <person name="Aoki K."/>
            <person name="Shimoeda N."/>
            <person name="Ohno G."/>
            <person name="Miyazaki Y."/>
            <person name="Kudoh S."/>
            <person name="Imura S."/>
            <person name="Watanabe K."/>
            <person name="Ishii Y."/>
            <person name="Tateda K."/>
        </authorList>
    </citation>
    <scope>NUCLEOTIDE SEQUENCE [LARGE SCALE GENOMIC DNA]</scope>
    <source>
        <strain evidence="1">TUM19329</strain>
        <plasmid evidence="1">pTUM19329-1</plasmid>
    </source>
</reference>
<gene>
    <name evidence="1" type="ORF">TUM19329_36180</name>
</gene>